<feature type="non-terminal residue" evidence="2">
    <location>
        <position position="1"/>
    </location>
</feature>
<organism evidence="2">
    <name type="scientific">Eristalis tenax</name>
    <name type="common">Drone fly</name>
    <name type="synonym">Musca tenax</name>
    <dbReference type="NCBI Taxonomy" id="198635"/>
    <lineage>
        <taxon>Eukaryota</taxon>
        <taxon>Metazoa</taxon>
        <taxon>Ecdysozoa</taxon>
        <taxon>Arthropoda</taxon>
        <taxon>Hexapoda</taxon>
        <taxon>Insecta</taxon>
        <taxon>Pterygota</taxon>
        <taxon>Neoptera</taxon>
        <taxon>Endopterygota</taxon>
        <taxon>Diptera</taxon>
        <taxon>Brachycera</taxon>
        <taxon>Muscomorpha</taxon>
        <taxon>Syrphoidea</taxon>
        <taxon>Syrphidae</taxon>
        <taxon>Eristalinae</taxon>
        <taxon>Eristalini</taxon>
        <taxon>Eristalis</taxon>
    </lineage>
</organism>
<evidence type="ECO:0000256" key="1">
    <source>
        <dbReference type="SAM" id="MobiDB-lite"/>
    </source>
</evidence>
<dbReference type="AlphaFoldDB" id="A4VBC0"/>
<dbReference type="EMBL" id="AM706438">
    <property type="protein sequence ID" value="CAM92129.1"/>
    <property type="molecule type" value="mRNA"/>
</dbReference>
<feature type="non-terminal residue" evidence="2">
    <location>
        <position position="54"/>
    </location>
</feature>
<accession>A4VBC0</accession>
<reference evidence="2" key="1">
    <citation type="journal article" date="2007" name="BMC Genomics">
        <title>Analysis of the immune-inducible transcriptome from microbial stress resistant, rat-tailed maggots of the drone fly Eristalis tenax.</title>
        <authorList>
            <person name="Altincicek B."/>
            <person name="Vilcinskas A."/>
        </authorList>
    </citation>
    <scope>NUCLEOTIDE SEQUENCE</scope>
    <source>
        <strain evidence="2">30</strain>
    </source>
</reference>
<name>A4VBC0_ERITN</name>
<feature type="region of interest" description="Disordered" evidence="1">
    <location>
        <begin position="26"/>
        <end position="54"/>
    </location>
</feature>
<evidence type="ECO:0000313" key="2">
    <source>
        <dbReference type="EMBL" id="CAM92129.1"/>
    </source>
</evidence>
<proteinExistence type="evidence at transcript level"/>
<sequence>YDMLLQEPVTDDAVLVRRARSPQRRFEGTFGHSRRDGSSASLGYTHPINKNWEA</sequence>
<protein>
    <submittedName>
        <fullName evidence="2">Uncharacterized protein</fullName>
    </submittedName>
</protein>